<feature type="signal peptide" evidence="1">
    <location>
        <begin position="1"/>
        <end position="17"/>
    </location>
</feature>
<dbReference type="Proteomes" id="UP001152622">
    <property type="component" value="Chromosome 10"/>
</dbReference>
<sequence>MMKYMVLVIALLHFGRGNDLLNEIIVDLTALTKYQDYFYFDVEVVLQPNKSMQKQCNCSDNTLVQSLNNLLAKVKTQPSEDHKAIKTILKQLQSNLKILHLTKHKHSSNTTFWMQQQ</sequence>
<proteinExistence type="predicted"/>
<dbReference type="EMBL" id="JAINUF010000010">
    <property type="protein sequence ID" value="KAJ8348114.1"/>
    <property type="molecule type" value="Genomic_DNA"/>
</dbReference>
<comment type="caution">
    <text evidence="2">The sequence shown here is derived from an EMBL/GenBank/DDBJ whole genome shotgun (WGS) entry which is preliminary data.</text>
</comment>
<evidence type="ECO:0000313" key="3">
    <source>
        <dbReference type="Proteomes" id="UP001152622"/>
    </source>
</evidence>
<feature type="chain" id="PRO_5040130338" evidence="1">
    <location>
        <begin position="18"/>
        <end position="117"/>
    </location>
</feature>
<protein>
    <submittedName>
        <fullName evidence="2">Uncharacterized protein</fullName>
    </submittedName>
</protein>
<accession>A0A9Q1EZF2</accession>
<keyword evidence="3" id="KW-1185">Reference proteome</keyword>
<name>A0A9Q1EZF2_SYNKA</name>
<keyword evidence="1" id="KW-0732">Signal</keyword>
<organism evidence="2 3">
    <name type="scientific">Synaphobranchus kaupii</name>
    <name type="common">Kaup's arrowtooth eel</name>
    <dbReference type="NCBI Taxonomy" id="118154"/>
    <lineage>
        <taxon>Eukaryota</taxon>
        <taxon>Metazoa</taxon>
        <taxon>Chordata</taxon>
        <taxon>Craniata</taxon>
        <taxon>Vertebrata</taxon>
        <taxon>Euteleostomi</taxon>
        <taxon>Actinopterygii</taxon>
        <taxon>Neopterygii</taxon>
        <taxon>Teleostei</taxon>
        <taxon>Anguilliformes</taxon>
        <taxon>Synaphobranchidae</taxon>
        <taxon>Synaphobranchus</taxon>
    </lineage>
</organism>
<gene>
    <name evidence="2" type="ORF">SKAU_G00267030</name>
</gene>
<dbReference type="AlphaFoldDB" id="A0A9Q1EZF2"/>
<evidence type="ECO:0000256" key="1">
    <source>
        <dbReference type="SAM" id="SignalP"/>
    </source>
</evidence>
<reference evidence="2" key="1">
    <citation type="journal article" date="2023" name="Science">
        <title>Genome structures resolve the early diversification of teleost fishes.</title>
        <authorList>
            <person name="Parey E."/>
            <person name="Louis A."/>
            <person name="Montfort J."/>
            <person name="Bouchez O."/>
            <person name="Roques C."/>
            <person name="Iampietro C."/>
            <person name="Lluch J."/>
            <person name="Castinel A."/>
            <person name="Donnadieu C."/>
            <person name="Desvignes T."/>
            <person name="Floi Bucao C."/>
            <person name="Jouanno E."/>
            <person name="Wen M."/>
            <person name="Mejri S."/>
            <person name="Dirks R."/>
            <person name="Jansen H."/>
            <person name="Henkel C."/>
            <person name="Chen W.J."/>
            <person name="Zahm M."/>
            <person name="Cabau C."/>
            <person name="Klopp C."/>
            <person name="Thompson A.W."/>
            <person name="Robinson-Rechavi M."/>
            <person name="Braasch I."/>
            <person name="Lecointre G."/>
            <person name="Bobe J."/>
            <person name="Postlethwait J.H."/>
            <person name="Berthelot C."/>
            <person name="Roest Crollius H."/>
            <person name="Guiguen Y."/>
        </authorList>
    </citation>
    <scope>NUCLEOTIDE SEQUENCE</scope>
    <source>
        <strain evidence="2">WJC10195</strain>
    </source>
</reference>
<evidence type="ECO:0000313" key="2">
    <source>
        <dbReference type="EMBL" id="KAJ8348114.1"/>
    </source>
</evidence>
<dbReference type="OrthoDB" id="10605598at2759"/>